<feature type="region of interest" description="Disordered" evidence="2">
    <location>
        <begin position="1338"/>
        <end position="1385"/>
    </location>
</feature>
<name>A0ABR1R802_9PEZI</name>
<accession>A0ABR1R802</accession>
<feature type="compositionally biased region" description="Basic and acidic residues" evidence="2">
    <location>
        <begin position="124"/>
        <end position="138"/>
    </location>
</feature>
<dbReference type="EMBL" id="JAQQWI010000018">
    <property type="protein sequence ID" value="KAK8001916.1"/>
    <property type="molecule type" value="Genomic_DNA"/>
</dbReference>
<feature type="coiled-coil region" evidence="1">
    <location>
        <begin position="1226"/>
        <end position="1289"/>
    </location>
</feature>
<dbReference type="Proteomes" id="UP001396898">
    <property type="component" value="Unassembled WGS sequence"/>
</dbReference>
<feature type="region of interest" description="Disordered" evidence="2">
    <location>
        <begin position="494"/>
        <end position="592"/>
    </location>
</feature>
<feature type="compositionally biased region" description="Polar residues" evidence="2">
    <location>
        <begin position="1051"/>
        <end position="1072"/>
    </location>
</feature>
<feature type="compositionally biased region" description="Low complexity" evidence="2">
    <location>
        <begin position="521"/>
        <end position="542"/>
    </location>
</feature>
<evidence type="ECO:0000256" key="1">
    <source>
        <dbReference type="SAM" id="Coils"/>
    </source>
</evidence>
<feature type="region of interest" description="Disordered" evidence="2">
    <location>
        <begin position="146"/>
        <end position="165"/>
    </location>
</feature>
<feature type="compositionally biased region" description="Polar residues" evidence="2">
    <location>
        <begin position="1008"/>
        <end position="1017"/>
    </location>
</feature>
<feature type="region of interest" description="Disordered" evidence="2">
    <location>
        <begin position="808"/>
        <end position="1226"/>
    </location>
</feature>
<feature type="compositionally biased region" description="Basic and acidic residues" evidence="2">
    <location>
        <begin position="1343"/>
        <end position="1362"/>
    </location>
</feature>
<feature type="domain" description="Rho-GAP" evidence="3">
    <location>
        <begin position="201"/>
        <end position="464"/>
    </location>
</feature>
<feature type="region of interest" description="Disordered" evidence="2">
    <location>
        <begin position="419"/>
        <end position="439"/>
    </location>
</feature>
<feature type="compositionally biased region" description="Basic residues" evidence="2">
    <location>
        <begin position="1"/>
        <end position="10"/>
    </location>
</feature>
<comment type="caution">
    <text evidence="4">The sequence shown here is derived from an EMBL/GenBank/DDBJ whole genome shotgun (WGS) entry which is preliminary data.</text>
</comment>
<feature type="region of interest" description="Disordered" evidence="2">
    <location>
        <begin position="114"/>
        <end position="139"/>
    </location>
</feature>
<feature type="compositionally biased region" description="Polar residues" evidence="2">
    <location>
        <begin position="28"/>
        <end position="45"/>
    </location>
</feature>
<evidence type="ECO:0000313" key="4">
    <source>
        <dbReference type="EMBL" id="KAK8001916.1"/>
    </source>
</evidence>
<evidence type="ECO:0000259" key="3">
    <source>
        <dbReference type="PROSITE" id="PS50238"/>
    </source>
</evidence>
<feature type="compositionally biased region" description="Low complexity" evidence="2">
    <location>
        <begin position="1184"/>
        <end position="1195"/>
    </location>
</feature>
<feature type="compositionally biased region" description="Basic and acidic residues" evidence="2">
    <location>
        <begin position="916"/>
        <end position="930"/>
    </location>
</feature>
<feature type="compositionally biased region" description="Polar residues" evidence="2">
    <location>
        <begin position="70"/>
        <end position="81"/>
    </location>
</feature>
<feature type="compositionally biased region" description="Basic and acidic residues" evidence="2">
    <location>
        <begin position="846"/>
        <end position="858"/>
    </location>
</feature>
<dbReference type="PROSITE" id="PS50238">
    <property type="entry name" value="RHOGAP"/>
    <property type="match status" value="1"/>
</dbReference>
<evidence type="ECO:0000313" key="5">
    <source>
        <dbReference type="Proteomes" id="UP001396898"/>
    </source>
</evidence>
<feature type="non-terminal residue" evidence="4">
    <location>
        <position position="1"/>
    </location>
</feature>
<dbReference type="InterPro" id="IPR000198">
    <property type="entry name" value="RhoGAP_dom"/>
</dbReference>
<feature type="region of interest" description="Disordered" evidence="2">
    <location>
        <begin position="1"/>
        <end position="87"/>
    </location>
</feature>
<gene>
    <name evidence="4" type="ORF">PG991_014138</name>
</gene>
<dbReference type="InterPro" id="IPR008936">
    <property type="entry name" value="Rho_GTPase_activation_prot"/>
</dbReference>
<organism evidence="4 5">
    <name type="scientific">Apiospora marii</name>
    <dbReference type="NCBI Taxonomy" id="335849"/>
    <lineage>
        <taxon>Eukaryota</taxon>
        <taxon>Fungi</taxon>
        <taxon>Dikarya</taxon>
        <taxon>Ascomycota</taxon>
        <taxon>Pezizomycotina</taxon>
        <taxon>Sordariomycetes</taxon>
        <taxon>Xylariomycetidae</taxon>
        <taxon>Amphisphaeriales</taxon>
        <taxon>Apiosporaceae</taxon>
        <taxon>Apiospora</taxon>
    </lineage>
</organism>
<dbReference type="Pfam" id="PF00620">
    <property type="entry name" value="RhoGAP"/>
    <property type="match status" value="1"/>
</dbReference>
<feature type="region of interest" description="Disordered" evidence="2">
    <location>
        <begin position="719"/>
        <end position="741"/>
    </location>
</feature>
<dbReference type="SMART" id="SM00324">
    <property type="entry name" value="RhoGAP"/>
    <property type="match status" value="1"/>
</dbReference>
<dbReference type="Gene3D" id="1.10.555.10">
    <property type="entry name" value="Rho GTPase activation protein"/>
    <property type="match status" value="1"/>
</dbReference>
<proteinExistence type="predicted"/>
<feature type="compositionally biased region" description="Polar residues" evidence="2">
    <location>
        <begin position="719"/>
        <end position="728"/>
    </location>
</feature>
<feature type="compositionally biased region" description="Basic and acidic residues" evidence="2">
    <location>
        <begin position="939"/>
        <end position="975"/>
    </location>
</feature>
<reference evidence="4 5" key="1">
    <citation type="submission" date="2023-01" db="EMBL/GenBank/DDBJ databases">
        <title>Analysis of 21 Apiospora genomes using comparative genomics revels a genus with tremendous synthesis potential of carbohydrate active enzymes and secondary metabolites.</title>
        <authorList>
            <person name="Sorensen T."/>
        </authorList>
    </citation>
    <scope>NUCLEOTIDE SEQUENCE [LARGE SCALE GENOMIC DNA]</scope>
    <source>
        <strain evidence="4 5">CBS 20057</strain>
    </source>
</reference>
<feature type="compositionally biased region" description="Polar residues" evidence="2">
    <location>
        <begin position="52"/>
        <end position="61"/>
    </location>
</feature>
<keyword evidence="5" id="KW-1185">Reference proteome</keyword>
<feature type="compositionally biased region" description="Polar residues" evidence="2">
    <location>
        <begin position="1206"/>
        <end position="1223"/>
    </location>
</feature>
<keyword evidence="1" id="KW-0175">Coiled coil</keyword>
<feature type="compositionally biased region" description="Polar residues" evidence="2">
    <location>
        <begin position="146"/>
        <end position="158"/>
    </location>
</feature>
<dbReference type="CDD" id="cd00159">
    <property type="entry name" value="RhoGAP"/>
    <property type="match status" value="1"/>
</dbReference>
<protein>
    <recommendedName>
        <fullName evidence="3">Rho-GAP domain-containing protein</fullName>
    </recommendedName>
</protein>
<feature type="compositionally biased region" description="Polar residues" evidence="2">
    <location>
        <begin position="1113"/>
        <end position="1127"/>
    </location>
</feature>
<evidence type="ECO:0000256" key="2">
    <source>
        <dbReference type="SAM" id="MobiDB-lite"/>
    </source>
</evidence>
<sequence length="1428" mass="155759">PSSLRGKGKAKAISTMGEPAPLQLPSFPKQTVPSRPRISRNTFSRPQDPLEGSQTAGNFSTSHDRDQAAYRSSTTWTSSSGDFDFNSEDEEVEDRSFFVGEYNKLAKKHGIRSIVPGDFPSVSEHQEPPSKSLPERKNNWISRVLRQTSNGQTNPDSTKPTERLQHRRSISDIALNFVYNQRKASLTHEDLRGLVRLCGKSTLYLPVEYAPGLLTLPTCFRATAHYLIQHASSQGIFRIPGSVRIVNALYDYYIADERNEDIATTTRCPNLPTHLNCSVHDVASTFKRFLSGLPGGILGSLGLFDALVAIHTQLHADPESTETKGCKLRARLIALAIGTVKSRYRRELICAVFGILCLVGRAAELAPREDAKGRPLPTFDLMGYNALAIIFGPLLVGDLINSYSMKVADPAAGLVLLPVSPPKSKKQKRTRVPKDQMPSMPTIDRIHVANDITEMLIVHWRQVVRHLRSMSALHPPNADPLYSGARARRNLLNSSASETFSMRRPPDWSSHKSSTQFRPRSNASIAASPTPSSSRSPASHGSLTLTPIEVGPSRSRMSSVAPMEPLSVRRQRVQTSSSAAPHRLPRGQSLNALSPTAEESPIANHHFDDLEFDPIASSTPKSYRSKTHNSLMNDEFASSNEALKMQSRSFLRDSASGASASGSAMPGFSVQQPEAIKETGPDAEGQNFYENPRGLDASKYSGSPATLYETFAKQRATSTTFQQESASGSGLRAQSRATSAGKTPLKYERLPSVKKALPPLPSSPIEGQVLASEQQLHTDQKMEPKVVDNLANTMHDPNTIQPIASESEEISPFSGAETFPSFHPSVVENAKSPPEQMLVPAQTTKNETDPVPEKKTASDKSSPWSLRYILGRKSPSAGQADKFAERLIDAPTTKSSPISRWKELVRNSPTSPLAALRERRLFRASGHESPQRSAESNETVEKKPATPEWKRKLLSRKQEDQKKPATLSPDKRLVFEKPPQSSPRRPNVSPAKVNSGSPIKAGPKSINRPLSQRSTSRPVGGAVKAMTALFDNVSNNSPDGPLAGRSRSDLRSSASFASGHIKTQSPAKSTKSAVVPSHAVPQTPSKKHSDDSGGTGITSGSICRTSVGRRKQTTTGSSVQNTPSTFPKVSLRPTGFIFSAARNEPKIPPSKAPSRDRELSRPPSLGTMIPPREEPPVAQHLNLARPPSASSSHSHIGARPPGDDASITQGSPLPASGESSRPKNGNGLLHEQIRRLQRQLESKSEEVLQLKRQLETRENLDIGTLSEKLREAKRDCAMWRDRAEAAEKRIAVFEKFAAKARALRGGNTSAANQERKEGIDEEGLGLGSVKLTRQSTPLATLRSESEATAHTEDQETFNDRLRRSMRQGTGPVGDGAMSSPSDEEPMIDLGLKSMPQSTEYLPLTWRGDAMWAAVRELLDMQDQMDCGS</sequence>
<dbReference type="SUPFAM" id="SSF48350">
    <property type="entry name" value="GTPase activation domain, GAP"/>
    <property type="match status" value="1"/>
</dbReference>